<evidence type="ECO:0000256" key="1">
    <source>
        <dbReference type="ARBA" id="ARBA00005513"/>
    </source>
</evidence>
<dbReference type="InterPro" id="IPR050059">
    <property type="entry name" value="ATP_synthase_B_chain"/>
</dbReference>
<dbReference type="AlphaFoldDB" id="A0A3P3DK11"/>
<dbReference type="NCBIfam" id="NF009988">
    <property type="entry name" value="PRK13454.1"/>
    <property type="match status" value="1"/>
</dbReference>
<evidence type="ECO:0000256" key="3">
    <source>
        <dbReference type="ARBA" id="ARBA00022547"/>
    </source>
</evidence>
<keyword evidence="9 13" id="KW-0066">ATP synthesis</keyword>
<accession>A0A3P3DK11</accession>
<evidence type="ECO:0000256" key="11">
    <source>
        <dbReference type="ARBA" id="ARBA00025614"/>
    </source>
</evidence>
<keyword evidence="15" id="KW-0175">Coiled coil</keyword>
<evidence type="ECO:0000256" key="6">
    <source>
        <dbReference type="ARBA" id="ARBA00022989"/>
    </source>
</evidence>
<dbReference type="CDD" id="cd06503">
    <property type="entry name" value="ATP-synt_Fo_b"/>
    <property type="match status" value="1"/>
</dbReference>
<feature type="transmembrane region" description="Helical" evidence="13">
    <location>
        <begin position="34"/>
        <end position="54"/>
    </location>
</feature>
<keyword evidence="17" id="KW-1185">Reference proteome</keyword>
<comment type="subunit">
    <text evidence="13">F-type ATPases have 2 components, F(1) - the catalytic core - and F(0) - the membrane proton channel. F(1) has five subunits: alpha(3), beta(3), gamma(1), delta(1), epsilon(1). F(0) has three main subunits: a(1), b(2) and c(10-14). The alpha and beta chains form an alternating ring which encloses part of the gamma chain. F(1) is attached to F(0) by a central stalk formed by the gamma and epsilon chains, while a peripheral stalk is formed by the delta and b chains.</text>
</comment>
<gene>
    <name evidence="13" type="primary">atpF</name>
    <name evidence="16" type="ORF">EG244_11625</name>
</gene>
<dbReference type="EMBL" id="RRAZ01000015">
    <property type="protein sequence ID" value="RRH73932.1"/>
    <property type="molecule type" value="Genomic_DNA"/>
</dbReference>
<dbReference type="PANTHER" id="PTHR33445">
    <property type="entry name" value="ATP SYNTHASE SUBUNIT B', CHLOROPLASTIC"/>
    <property type="match status" value="1"/>
</dbReference>
<keyword evidence="8 13" id="KW-0472">Membrane</keyword>
<keyword evidence="2 13" id="KW-0813">Transport</keyword>
<dbReference type="Pfam" id="PF00430">
    <property type="entry name" value="ATP-synt_B"/>
    <property type="match status" value="1"/>
</dbReference>
<dbReference type="GO" id="GO:0045259">
    <property type="term" value="C:proton-transporting ATP synthase complex"/>
    <property type="evidence" value="ECO:0007669"/>
    <property type="project" value="UniProtKB-KW"/>
</dbReference>
<keyword evidence="3 13" id="KW-0138">CF(0)</keyword>
<dbReference type="InterPro" id="IPR002146">
    <property type="entry name" value="ATP_synth_b/b'su_bac/chlpt"/>
</dbReference>
<comment type="subcellular location">
    <subcellularLocation>
        <location evidence="13">Cell membrane</location>
        <topology evidence="13">Single-pass membrane protein</topology>
    </subcellularLocation>
    <subcellularLocation>
        <location evidence="12">Endomembrane system</location>
        <topology evidence="12">Single-pass membrane protein</topology>
    </subcellularLocation>
</comment>
<keyword evidence="7 13" id="KW-0406">Ion transport</keyword>
<evidence type="ECO:0000313" key="17">
    <source>
        <dbReference type="Proteomes" id="UP000282125"/>
    </source>
</evidence>
<evidence type="ECO:0000256" key="15">
    <source>
        <dbReference type="SAM" id="Coils"/>
    </source>
</evidence>
<comment type="similarity">
    <text evidence="1 13 14">Belongs to the ATPase B chain family.</text>
</comment>
<evidence type="ECO:0000256" key="7">
    <source>
        <dbReference type="ARBA" id="ARBA00023065"/>
    </source>
</evidence>
<evidence type="ECO:0000256" key="9">
    <source>
        <dbReference type="ARBA" id="ARBA00023310"/>
    </source>
</evidence>
<evidence type="ECO:0000256" key="12">
    <source>
        <dbReference type="ARBA" id="ARBA00037847"/>
    </source>
</evidence>
<proteinExistence type="inferred from homology"/>
<comment type="function">
    <text evidence="11">Component of the F(0) channel, it forms part of the peripheral stalk, linking F(1) to F(0). The b'-subunit is a diverged and duplicated form of b found in plants and photosynthetic bacteria.</text>
</comment>
<dbReference type="RefSeq" id="WP_124965167.1">
    <property type="nucleotide sequence ID" value="NZ_RRAZ01000015.1"/>
</dbReference>
<dbReference type="GO" id="GO:0046961">
    <property type="term" value="F:proton-transporting ATPase activity, rotational mechanism"/>
    <property type="evidence" value="ECO:0007669"/>
    <property type="project" value="TreeGrafter"/>
</dbReference>
<evidence type="ECO:0000256" key="14">
    <source>
        <dbReference type="RuleBase" id="RU003848"/>
    </source>
</evidence>
<dbReference type="Proteomes" id="UP000282125">
    <property type="component" value="Unassembled WGS sequence"/>
</dbReference>
<keyword evidence="6 13" id="KW-1133">Transmembrane helix</keyword>
<evidence type="ECO:0000256" key="13">
    <source>
        <dbReference type="HAMAP-Rule" id="MF_01398"/>
    </source>
</evidence>
<evidence type="ECO:0000256" key="2">
    <source>
        <dbReference type="ARBA" id="ARBA00022448"/>
    </source>
</evidence>
<organism evidence="16 17">
    <name type="scientific">Falsigemmobacter faecalis</name>
    <dbReference type="NCBI Taxonomy" id="2488730"/>
    <lineage>
        <taxon>Bacteria</taxon>
        <taxon>Pseudomonadati</taxon>
        <taxon>Pseudomonadota</taxon>
        <taxon>Alphaproteobacteria</taxon>
        <taxon>Rhodobacterales</taxon>
        <taxon>Paracoccaceae</taxon>
        <taxon>Falsigemmobacter</taxon>
    </lineage>
</organism>
<evidence type="ECO:0000313" key="16">
    <source>
        <dbReference type="EMBL" id="RRH73932.1"/>
    </source>
</evidence>
<comment type="function">
    <text evidence="10 13">F(1)F(0) ATP synthase produces ATP from ADP in the presence of a proton or sodium gradient. F-type ATPases consist of two structural domains, F(1) containing the extramembraneous catalytic core and F(0) containing the membrane proton channel, linked together by a central stalk and a peripheral stalk. During catalysis, ATP synthesis in the catalytic domain of F(1) is coupled via a rotary mechanism of the central stalk subunits to proton translocation.</text>
</comment>
<dbReference type="GO" id="GO:0012505">
    <property type="term" value="C:endomembrane system"/>
    <property type="evidence" value="ECO:0007669"/>
    <property type="project" value="UniProtKB-SubCell"/>
</dbReference>
<dbReference type="GO" id="GO:0005886">
    <property type="term" value="C:plasma membrane"/>
    <property type="evidence" value="ECO:0007669"/>
    <property type="project" value="UniProtKB-SubCell"/>
</dbReference>
<feature type="coiled-coil region" evidence="15">
    <location>
        <begin position="67"/>
        <end position="94"/>
    </location>
</feature>
<name>A0A3P3DK11_9RHOB</name>
<protein>
    <recommendedName>
        <fullName evidence="13">ATP synthase subunit b</fullName>
    </recommendedName>
    <alternativeName>
        <fullName evidence="13">ATP synthase F(0) sector subunit b</fullName>
    </alternativeName>
    <alternativeName>
        <fullName evidence="13">ATPase subunit I</fullName>
    </alternativeName>
    <alternativeName>
        <fullName evidence="13">F-type ATPase subunit b</fullName>
        <shortName evidence="13">F-ATPase subunit b</shortName>
    </alternativeName>
</protein>
<evidence type="ECO:0000256" key="8">
    <source>
        <dbReference type="ARBA" id="ARBA00023136"/>
    </source>
</evidence>
<keyword evidence="4 13" id="KW-0812">Transmembrane</keyword>
<sequence length="180" mass="18780">MANQTTQVAGACVDQNGGALGLPQLCVDWLPNQIFWALVALVLIFVLLKVFAMPRIGSVLAERKGLITNDLAAAEELKQKARDAEAAYLKALADARAESARFIAQAKAEIQAQLDAATVKADAEIAARGAESERRIGEIRASALANVTEVAKDTAKELVLALGGTDAASVDAAVAARLKG</sequence>
<reference evidence="16 17" key="1">
    <citation type="submission" date="2018-11" db="EMBL/GenBank/DDBJ databases">
        <title>Gemmobacter sp. nov., YIM 102744-1 draft genome.</title>
        <authorList>
            <person name="Li G."/>
            <person name="Jiang Y."/>
        </authorList>
    </citation>
    <scope>NUCLEOTIDE SEQUENCE [LARGE SCALE GENOMIC DNA]</scope>
    <source>
        <strain evidence="16 17">YIM 102744-1</strain>
    </source>
</reference>
<evidence type="ECO:0000256" key="4">
    <source>
        <dbReference type="ARBA" id="ARBA00022692"/>
    </source>
</evidence>
<keyword evidence="5 13" id="KW-0375">Hydrogen ion transport</keyword>
<evidence type="ECO:0000256" key="10">
    <source>
        <dbReference type="ARBA" id="ARBA00025198"/>
    </source>
</evidence>
<dbReference type="PANTHER" id="PTHR33445:SF1">
    <property type="entry name" value="ATP SYNTHASE SUBUNIT B"/>
    <property type="match status" value="1"/>
</dbReference>
<comment type="caution">
    <text evidence="16">The sequence shown here is derived from an EMBL/GenBank/DDBJ whole genome shotgun (WGS) entry which is preliminary data.</text>
</comment>
<dbReference type="HAMAP" id="MF_01398">
    <property type="entry name" value="ATP_synth_b_bprime"/>
    <property type="match status" value="1"/>
</dbReference>
<dbReference type="GO" id="GO:0046933">
    <property type="term" value="F:proton-transporting ATP synthase activity, rotational mechanism"/>
    <property type="evidence" value="ECO:0007669"/>
    <property type="project" value="UniProtKB-UniRule"/>
</dbReference>
<evidence type="ECO:0000256" key="5">
    <source>
        <dbReference type="ARBA" id="ARBA00022781"/>
    </source>
</evidence>
<keyword evidence="13" id="KW-1003">Cell membrane</keyword>
<dbReference type="OrthoDB" id="9805716at2"/>